<dbReference type="Proteomes" id="UP000777438">
    <property type="component" value="Unassembled WGS sequence"/>
</dbReference>
<evidence type="ECO:0000313" key="1">
    <source>
        <dbReference type="EMBL" id="KAH6879867.1"/>
    </source>
</evidence>
<proteinExistence type="predicted"/>
<dbReference type="AlphaFoldDB" id="A0A9P9AJX1"/>
<accession>A0A9P9AJX1</accession>
<gene>
    <name evidence="1" type="ORF">B0T10DRAFT_519951</name>
</gene>
<sequence length="285" mass="32826">MMGEYFDLTYSIAQRLLLPQTGSMVSTDIEEELHPWLTTCVPVIDQPLLRLWDCYSRSHPNENNCMRSRHPRKRLDTAESRIDSLTTHIDNRIWEPTPYISFTSAPGAIEKLAGLRSWPKRGPHTLTVIHPGVRRRKRLPILDVGAEMDHYSIPNPYGRLNEYYKDHYVCLWEVTAAEIVGHWPWNSLSSNPNWYDDVVLPAFEQFGRKPMANVSPCDFGLSDAMANLSVFDKRCDTKYDDDSDSCSEGLAYYLENDLSSETDTDDEVEEANRTDDMIKIIEGDW</sequence>
<comment type="caution">
    <text evidence="1">The sequence shown here is derived from an EMBL/GenBank/DDBJ whole genome shotgun (WGS) entry which is preliminary data.</text>
</comment>
<name>A0A9P9AJX1_9HYPO</name>
<protein>
    <submittedName>
        <fullName evidence="1">Uncharacterized protein</fullName>
    </submittedName>
</protein>
<reference evidence="1 2" key="1">
    <citation type="journal article" date="2021" name="Nat. Commun.">
        <title>Genetic determinants of endophytism in the Arabidopsis root mycobiome.</title>
        <authorList>
            <person name="Mesny F."/>
            <person name="Miyauchi S."/>
            <person name="Thiergart T."/>
            <person name="Pickel B."/>
            <person name="Atanasova L."/>
            <person name="Karlsson M."/>
            <person name="Huettel B."/>
            <person name="Barry K.W."/>
            <person name="Haridas S."/>
            <person name="Chen C."/>
            <person name="Bauer D."/>
            <person name="Andreopoulos W."/>
            <person name="Pangilinan J."/>
            <person name="LaButti K."/>
            <person name="Riley R."/>
            <person name="Lipzen A."/>
            <person name="Clum A."/>
            <person name="Drula E."/>
            <person name="Henrissat B."/>
            <person name="Kohler A."/>
            <person name="Grigoriev I.V."/>
            <person name="Martin F.M."/>
            <person name="Hacquard S."/>
        </authorList>
    </citation>
    <scope>NUCLEOTIDE SEQUENCE [LARGE SCALE GENOMIC DNA]</scope>
    <source>
        <strain evidence="1 2">MPI-CAGE-CH-0241</strain>
    </source>
</reference>
<organism evidence="1 2">
    <name type="scientific">Thelonectria olida</name>
    <dbReference type="NCBI Taxonomy" id="1576542"/>
    <lineage>
        <taxon>Eukaryota</taxon>
        <taxon>Fungi</taxon>
        <taxon>Dikarya</taxon>
        <taxon>Ascomycota</taxon>
        <taxon>Pezizomycotina</taxon>
        <taxon>Sordariomycetes</taxon>
        <taxon>Hypocreomycetidae</taxon>
        <taxon>Hypocreales</taxon>
        <taxon>Nectriaceae</taxon>
        <taxon>Thelonectria</taxon>
    </lineage>
</organism>
<dbReference type="OrthoDB" id="3483554at2759"/>
<keyword evidence="2" id="KW-1185">Reference proteome</keyword>
<dbReference type="EMBL" id="JAGPYM010000028">
    <property type="protein sequence ID" value="KAH6879867.1"/>
    <property type="molecule type" value="Genomic_DNA"/>
</dbReference>
<evidence type="ECO:0000313" key="2">
    <source>
        <dbReference type="Proteomes" id="UP000777438"/>
    </source>
</evidence>